<protein>
    <submittedName>
        <fullName evidence="1">Cysteine-rich CWC family protein</fullName>
    </submittedName>
</protein>
<dbReference type="Proteomes" id="UP001595710">
    <property type="component" value="Unassembled WGS sequence"/>
</dbReference>
<sequence length="73" mass="8237">MTDSVNKPENTCPFCQQDNSCSAQSKEPCWCFNVSIPNELVALVPPQQINKHCICSVCLSKYQESPERFIQSL</sequence>
<gene>
    <name evidence="1" type="ORF">ACFOND_09195</name>
</gene>
<reference evidence="2" key="1">
    <citation type="journal article" date="2019" name="Int. J. Syst. Evol. Microbiol.">
        <title>The Global Catalogue of Microorganisms (GCM) 10K type strain sequencing project: providing services to taxonomists for standard genome sequencing and annotation.</title>
        <authorList>
            <consortium name="The Broad Institute Genomics Platform"/>
            <consortium name="The Broad Institute Genome Sequencing Center for Infectious Disease"/>
            <person name="Wu L."/>
            <person name="Ma J."/>
        </authorList>
    </citation>
    <scope>NUCLEOTIDE SEQUENCE [LARGE SCALE GENOMIC DNA]</scope>
    <source>
        <strain evidence="2">CECT 8288</strain>
    </source>
</reference>
<evidence type="ECO:0000313" key="1">
    <source>
        <dbReference type="EMBL" id="MFC3701812.1"/>
    </source>
</evidence>
<dbReference type="EMBL" id="JBHRYN010000011">
    <property type="protein sequence ID" value="MFC3701812.1"/>
    <property type="molecule type" value="Genomic_DNA"/>
</dbReference>
<dbReference type="InterPro" id="IPR032720">
    <property type="entry name" value="Cys_rich_CWC"/>
</dbReference>
<evidence type="ECO:0000313" key="2">
    <source>
        <dbReference type="Proteomes" id="UP001595710"/>
    </source>
</evidence>
<accession>A0ABV7WSB3</accession>
<dbReference type="Pfam" id="PF14375">
    <property type="entry name" value="Cys_rich_CWC"/>
    <property type="match status" value="1"/>
</dbReference>
<comment type="caution">
    <text evidence="1">The sequence shown here is derived from an EMBL/GenBank/DDBJ whole genome shotgun (WGS) entry which is preliminary data.</text>
</comment>
<organism evidence="1 2">
    <name type="scientific">Reinekea marina</name>
    <dbReference type="NCBI Taxonomy" id="1310421"/>
    <lineage>
        <taxon>Bacteria</taxon>
        <taxon>Pseudomonadati</taxon>
        <taxon>Pseudomonadota</taxon>
        <taxon>Gammaproteobacteria</taxon>
        <taxon>Oceanospirillales</taxon>
        <taxon>Saccharospirillaceae</taxon>
        <taxon>Reinekea</taxon>
    </lineage>
</organism>
<name>A0ABV7WSB3_9GAMM</name>
<proteinExistence type="predicted"/>
<dbReference type="RefSeq" id="WP_290283177.1">
    <property type="nucleotide sequence ID" value="NZ_JAUFQI010000001.1"/>
</dbReference>
<keyword evidence="2" id="KW-1185">Reference proteome</keyword>